<evidence type="ECO:0000259" key="3">
    <source>
        <dbReference type="PROSITE" id="PS50075"/>
    </source>
</evidence>
<keyword evidence="5" id="KW-1185">Reference proteome</keyword>
<dbReference type="PhylomeDB" id="E9HUC4"/>
<organism evidence="4 5">
    <name type="scientific">Daphnia pulex</name>
    <name type="common">Water flea</name>
    <dbReference type="NCBI Taxonomy" id="6669"/>
    <lineage>
        <taxon>Eukaryota</taxon>
        <taxon>Metazoa</taxon>
        <taxon>Ecdysozoa</taxon>
        <taxon>Arthropoda</taxon>
        <taxon>Crustacea</taxon>
        <taxon>Branchiopoda</taxon>
        <taxon>Diplostraca</taxon>
        <taxon>Cladocera</taxon>
        <taxon>Anomopoda</taxon>
        <taxon>Daphniidae</taxon>
        <taxon>Daphnia</taxon>
    </lineage>
</organism>
<dbReference type="InterPro" id="IPR006162">
    <property type="entry name" value="Ppantetheine_attach_site"/>
</dbReference>
<reference evidence="4 5" key="1">
    <citation type="journal article" date="2011" name="Science">
        <title>The ecoresponsive genome of Daphnia pulex.</title>
        <authorList>
            <person name="Colbourne J.K."/>
            <person name="Pfrender M.E."/>
            <person name="Gilbert D."/>
            <person name="Thomas W.K."/>
            <person name="Tucker A."/>
            <person name="Oakley T.H."/>
            <person name="Tokishita S."/>
            <person name="Aerts A."/>
            <person name="Arnold G.J."/>
            <person name="Basu M.K."/>
            <person name="Bauer D.J."/>
            <person name="Caceres C.E."/>
            <person name="Carmel L."/>
            <person name="Casola C."/>
            <person name="Choi J.H."/>
            <person name="Detter J.C."/>
            <person name="Dong Q."/>
            <person name="Dusheyko S."/>
            <person name="Eads B.D."/>
            <person name="Frohlich T."/>
            <person name="Geiler-Samerotte K.A."/>
            <person name="Gerlach D."/>
            <person name="Hatcher P."/>
            <person name="Jogdeo S."/>
            <person name="Krijgsveld J."/>
            <person name="Kriventseva E.V."/>
            <person name="Kultz D."/>
            <person name="Laforsch C."/>
            <person name="Lindquist E."/>
            <person name="Lopez J."/>
            <person name="Manak J.R."/>
            <person name="Muller J."/>
            <person name="Pangilinan J."/>
            <person name="Patwardhan R.P."/>
            <person name="Pitluck S."/>
            <person name="Pritham E.J."/>
            <person name="Rechtsteiner A."/>
            <person name="Rho M."/>
            <person name="Rogozin I.B."/>
            <person name="Sakarya O."/>
            <person name="Salamov A."/>
            <person name="Schaack S."/>
            <person name="Shapiro H."/>
            <person name="Shiga Y."/>
            <person name="Skalitzky C."/>
            <person name="Smith Z."/>
            <person name="Souvorov A."/>
            <person name="Sung W."/>
            <person name="Tang Z."/>
            <person name="Tsuchiya D."/>
            <person name="Tu H."/>
            <person name="Vos H."/>
            <person name="Wang M."/>
            <person name="Wolf Y.I."/>
            <person name="Yamagata H."/>
            <person name="Yamada T."/>
            <person name="Ye Y."/>
            <person name="Shaw J.R."/>
            <person name="Andrews J."/>
            <person name="Crease T.J."/>
            <person name="Tang H."/>
            <person name="Lucas S.M."/>
            <person name="Robertson H.M."/>
            <person name="Bork P."/>
            <person name="Koonin E.V."/>
            <person name="Zdobnov E.M."/>
            <person name="Grigoriev I.V."/>
            <person name="Lynch M."/>
            <person name="Boore J.L."/>
        </authorList>
    </citation>
    <scope>NUCLEOTIDE SEQUENCE [LARGE SCALE GENOMIC DNA]</scope>
</reference>
<dbReference type="FunCoup" id="E9HUC4">
    <property type="interactions" value="18"/>
</dbReference>
<dbReference type="InterPro" id="IPR009081">
    <property type="entry name" value="PP-bd_ACP"/>
</dbReference>
<dbReference type="eggNOG" id="KOG1178">
    <property type="taxonomic scope" value="Eukaryota"/>
</dbReference>
<evidence type="ECO:0000313" key="5">
    <source>
        <dbReference type="Proteomes" id="UP000000305"/>
    </source>
</evidence>
<dbReference type="EMBL" id="GL732805">
    <property type="protein sequence ID" value="EFX64658.1"/>
    <property type="molecule type" value="Genomic_DNA"/>
</dbReference>
<dbReference type="KEGG" id="dpx:DAPPUDRAFT_333977"/>
<dbReference type="PANTHER" id="PTHR44845">
    <property type="entry name" value="CARRIER DOMAIN-CONTAINING PROTEIN"/>
    <property type="match status" value="1"/>
</dbReference>
<dbReference type="InterPro" id="IPR020845">
    <property type="entry name" value="AMP-binding_CS"/>
</dbReference>
<dbReference type="OrthoDB" id="416786at2759"/>
<gene>
    <name evidence="4" type="ORF">DAPPUDRAFT_333977</name>
</gene>
<dbReference type="CDD" id="cd05930">
    <property type="entry name" value="A_NRPS"/>
    <property type="match status" value="1"/>
</dbReference>
<evidence type="ECO:0000313" key="4">
    <source>
        <dbReference type="EMBL" id="EFX64658.1"/>
    </source>
</evidence>
<protein>
    <recommendedName>
        <fullName evidence="3">Carrier domain-containing protein</fullName>
    </recommendedName>
</protein>
<dbReference type="Gene3D" id="3.40.630.30">
    <property type="match status" value="1"/>
</dbReference>
<dbReference type="SUPFAM" id="SSF47336">
    <property type="entry name" value="ACP-like"/>
    <property type="match status" value="1"/>
</dbReference>
<accession>E9HUC4</accession>
<evidence type="ECO:0000256" key="1">
    <source>
        <dbReference type="ARBA" id="ARBA00022450"/>
    </source>
</evidence>
<dbReference type="PROSITE" id="PS00012">
    <property type="entry name" value="PHOSPHOPANTETHEINE"/>
    <property type="match status" value="1"/>
</dbReference>
<dbReference type="Gene3D" id="1.10.1200.10">
    <property type="entry name" value="ACP-like"/>
    <property type="match status" value="1"/>
</dbReference>
<dbReference type="PROSITE" id="PS50075">
    <property type="entry name" value="CARRIER"/>
    <property type="match status" value="1"/>
</dbReference>
<dbReference type="Gene3D" id="3.40.50.12780">
    <property type="entry name" value="N-terminal domain of ligase-like"/>
    <property type="match status" value="1"/>
</dbReference>
<dbReference type="HOGENOM" id="CLU_000022_2_12_1"/>
<dbReference type="InterPro" id="IPR045851">
    <property type="entry name" value="AMP-bd_C_sf"/>
</dbReference>
<dbReference type="AlphaFoldDB" id="E9HUC4"/>
<dbReference type="Pfam" id="PF00501">
    <property type="entry name" value="AMP-binding"/>
    <property type="match status" value="1"/>
</dbReference>
<dbReference type="InterPro" id="IPR036736">
    <property type="entry name" value="ACP-like_sf"/>
</dbReference>
<keyword evidence="2" id="KW-0597">Phosphoprotein</keyword>
<dbReference type="Gene3D" id="3.30.300.30">
    <property type="match status" value="1"/>
</dbReference>
<dbReference type="PROSITE" id="PS00455">
    <property type="entry name" value="AMP_BINDING"/>
    <property type="match status" value="1"/>
</dbReference>
<dbReference type="PANTHER" id="PTHR44845:SF6">
    <property type="entry name" value="BETA-ALANINE-ACTIVATING ENZYME"/>
    <property type="match status" value="1"/>
</dbReference>
<dbReference type="FunFam" id="3.40.50.12780:FF:000038">
    <property type="entry name" value="Ebony protein"/>
    <property type="match status" value="1"/>
</dbReference>
<evidence type="ECO:0000256" key="2">
    <source>
        <dbReference type="ARBA" id="ARBA00022553"/>
    </source>
</evidence>
<proteinExistence type="predicted"/>
<dbReference type="InParanoid" id="E9HUC4"/>
<feature type="domain" description="Carrier" evidence="3">
    <location>
        <begin position="595"/>
        <end position="672"/>
    </location>
</feature>
<dbReference type="Pfam" id="PF00550">
    <property type="entry name" value="PP-binding"/>
    <property type="match status" value="1"/>
</dbReference>
<dbReference type="InterPro" id="IPR000873">
    <property type="entry name" value="AMP-dep_synth/lig_dom"/>
</dbReference>
<name>E9HUC4_DAPPU</name>
<dbReference type="SUPFAM" id="SSF56801">
    <property type="entry name" value="Acetyl-CoA synthetase-like"/>
    <property type="match status" value="1"/>
</dbReference>
<dbReference type="OMA" id="FMMGTAE"/>
<keyword evidence="1" id="KW-0596">Phosphopantetheine</keyword>
<dbReference type="Proteomes" id="UP000000305">
    <property type="component" value="Unassembled WGS sequence"/>
</dbReference>
<dbReference type="InterPro" id="IPR042099">
    <property type="entry name" value="ANL_N_sf"/>
</dbReference>
<dbReference type="STRING" id="6669.E9HUC4"/>
<sequence>MEGRSFLRGESHAIHDGGGGGECLSLDEILNKALSDDPQLGEREALRLRDSGLSISFAQLNSKANELAARLASAVAQLSTPVSGDKIVAVNLFPDVDLIVSLLAIFKIGAAYLPLDPTFPSDRVDHILTDAQPVLLVTTGTILRATAFASVVAEHDVCVFDLEDKENEEASSISIVPLKEETKESPSSQQPHCGGGKNLAAVLYTSGSTGIPKGVRLEHATILQRLSWQWRTFPYGPTEVGCFKTALTFVDSIAEIWAPLLIGRPVEIVSKSVTQDAQRFIDLLDQCKITRLVLVPSLLKAILTLLKSGDGGWKQGGSPASASGNQRYPLEHLKMWVCSGEVLTGELLLEFYDCFPPGTIICNYYGSTEVMGDVTYAAFRSREDVLASFIDDKIPIGKPLDNCAIYLLDASRDLIKDGEIGEIYVAGSHLCSGYVRNREMERFLKNHVDDTPGYEVMFRTGDFGRILNDQLYYFGRADSQVKIRGHRVDLSEINAAIEWNKLVSTCVVLSYKAGEPEQEIVAFVIPMEKEITVDVIKDRMKDKLLSYMMPKLVLIDELPLLVNGKVDRQKLMRLYVDQRQQQNDLTSCLTMWDGNEFSREERALLKTVYSIVGSSSGRAIQLSDNFFEIGGNSLNAVNVVTKLKDQGFHIDLTEFLAASRLEDLVSQLLPSKAACGSKTSDHQLYNHTVEMLSPSVKEDVIRIISTSFSEKAELELLTGVSRQDYEVFMEELWEPLVAADLSFVIRNGSGRVVAVALNFDLFDEPVVEPKVRRLAYVFEFLEAIEAPVRDKHFEKRTNLLIHSFMMATAETSSPLENIQLIQKTEQETLELAIQKGFVGVFTTNTNELTRQICDDLLDYTVLFECQVNQHIASDGTKPFAHAPDTQYSTVTVKYIH</sequence>